<dbReference type="Gene3D" id="2.70.40.10">
    <property type="match status" value="1"/>
</dbReference>
<organism evidence="6 7">
    <name type="scientific">Marine Group I thaumarchaeote</name>
    <dbReference type="NCBI Taxonomy" id="2511932"/>
    <lineage>
        <taxon>Archaea</taxon>
        <taxon>Nitrososphaerota</taxon>
        <taxon>Marine Group I</taxon>
    </lineage>
</organism>
<dbReference type="Pfam" id="PF01818">
    <property type="entry name" value="Translat_reg"/>
    <property type="match status" value="1"/>
</dbReference>
<keyword evidence="4" id="KW-0546">Nucleotide metabolism</keyword>
<dbReference type="AlphaFoldDB" id="A0A7K4MX47"/>
<dbReference type="GO" id="GO:0003723">
    <property type="term" value="F:RNA binding"/>
    <property type="evidence" value="ECO:0007669"/>
    <property type="project" value="InterPro"/>
</dbReference>
<evidence type="ECO:0000313" key="7">
    <source>
        <dbReference type="Proteomes" id="UP000575480"/>
    </source>
</evidence>
<protein>
    <recommendedName>
        <fullName evidence="2">dUTP diphosphatase</fullName>
        <ecNumber evidence="2">3.6.1.23</ecNumber>
    </recommendedName>
</protein>
<name>A0A7K4MX47_9ARCH</name>
<dbReference type="EC" id="3.6.1.23" evidence="2"/>
<dbReference type="SUPFAM" id="SSF55064">
    <property type="entry name" value="Translational regulator protein regA"/>
    <property type="match status" value="1"/>
</dbReference>
<dbReference type="InterPro" id="IPR036157">
    <property type="entry name" value="dUTPase-like_sf"/>
</dbReference>
<dbReference type="GO" id="GO:0046081">
    <property type="term" value="P:dUTP catabolic process"/>
    <property type="evidence" value="ECO:0007669"/>
    <property type="project" value="InterPro"/>
</dbReference>
<comment type="similarity">
    <text evidence="1">Belongs to the dUTPase family.</text>
</comment>
<evidence type="ECO:0000256" key="3">
    <source>
        <dbReference type="ARBA" id="ARBA00022801"/>
    </source>
</evidence>
<dbReference type="InterPro" id="IPR033704">
    <property type="entry name" value="dUTPase_trimeric"/>
</dbReference>
<evidence type="ECO:0000256" key="2">
    <source>
        <dbReference type="ARBA" id="ARBA00012379"/>
    </source>
</evidence>
<dbReference type="Pfam" id="PF00692">
    <property type="entry name" value="dUTPase"/>
    <property type="match status" value="1"/>
</dbReference>
<reference evidence="6 7" key="1">
    <citation type="journal article" date="2019" name="Environ. Microbiol.">
        <title>Genomics insights into ecotype formation of ammonia-oxidizing archaea in the deep ocean.</title>
        <authorList>
            <person name="Wang Y."/>
            <person name="Huang J.M."/>
            <person name="Cui G.J."/>
            <person name="Nunoura T."/>
            <person name="Takaki Y."/>
            <person name="Li W.L."/>
            <person name="Li J."/>
            <person name="Gao Z.M."/>
            <person name="Takai K."/>
            <person name="Zhang A.Q."/>
            <person name="Stepanauskas R."/>
        </authorList>
    </citation>
    <scope>NUCLEOTIDE SEQUENCE [LARGE SCALE GENOMIC DNA]</scope>
    <source>
        <strain evidence="6 7">L15a</strain>
    </source>
</reference>
<dbReference type="PANTHER" id="PTHR11241:SF0">
    <property type="entry name" value="DEOXYURIDINE 5'-TRIPHOSPHATE NUCLEOTIDOHYDROLASE"/>
    <property type="match status" value="1"/>
</dbReference>
<dbReference type="InterPro" id="IPR036516">
    <property type="entry name" value="Transl_repress_RegA_sf"/>
</dbReference>
<dbReference type="Gene3D" id="3.30.70.650">
    <property type="entry name" value="Translation repressor RegA"/>
    <property type="match status" value="1"/>
</dbReference>
<dbReference type="GO" id="GO:0004170">
    <property type="term" value="F:dUTP diphosphatase activity"/>
    <property type="evidence" value="ECO:0007669"/>
    <property type="project" value="UniProtKB-EC"/>
</dbReference>
<dbReference type="EMBL" id="JACATH010000016">
    <property type="protein sequence ID" value="NWJ57814.1"/>
    <property type="molecule type" value="Genomic_DNA"/>
</dbReference>
<dbReference type="GO" id="GO:0006226">
    <property type="term" value="P:dUMP biosynthetic process"/>
    <property type="evidence" value="ECO:0007669"/>
    <property type="project" value="InterPro"/>
</dbReference>
<evidence type="ECO:0000313" key="6">
    <source>
        <dbReference type="EMBL" id="NWJ57814.1"/>
    </source>
</evidence>
<dbReference type="SUPFAM" id="SSF51283">
    <property type="entry name" value="dUTPase-like"/>
    <property type="match status" value="1"/>
</dbReference>
<dbReference type="InterPro" id="IPR002702">
    <property type="entry name" value="Transl_repress_RegA"/>
</dbReference>
<proteinExistence type="inferred from homology"/>
<gene>
    <name evidence="6" type="primary">regA</name>
    <name evidence="6" type="ORF">HX858_08755</name>
</gene>
<dbReference type="Proteomes" id="UP000575480">
    <property type="component" value="Unassembled WGS sequence"/>
</dbReference>
<comment type="caution">
    <text evidence="6">The sequence shown here is derived from an EMBL/GenBank/DDBJ whole genome shotgun (WGS) entry which is preliminary data.</text>
</comment>
<dbReference type="CDD" id="cd07557">
    <property type="entry name" value="trimeric_dUTPase"/>
    <property type="match status" value="1"/>
</dbReference>
<evidence type="ECO:0000259" key="5">
    <source>
        <dbReference type="Pfam" id="PF00692"/>
    </source>
</evidence>
<dbReference type="InterPro" id="IPR008181">
    <property type="entry name" value="dUTPase"/>
</dbReference>
<accession>A0A7K4MX47</accession>
<keyword evidence="3" id="KW-0378">Hydrolase</keyword>
<evidence type="ECO:0000256" key="1">
    <source>
        <dbReference type="ARBA" id="ARBA00006581"/>
    </source>
</evidence>
<sequence length="309" mass="35212">MTTGTENMVECTLENPDDFLKVRETLTRIGVASRKDKILYQSCHILHKQGRYYIVHFKELFALDGKPTNYSENDQARRNTIANLLSEWGLITLVNPESSSELVVPLNQLKILSFKEKDQWDLTAKYNIGSKRTEDGDQNKKNETLKFYKLHPNAKDPIYATEGSACFDIHACFDGQEKYLVRQDTLTRVIEKPFRNGVLQIHNMERVMIPTGLIFDIPEGYSVRLHSRSGLAWNEGLYLTNCEGIIDSDYVDPIFVMMTSIAQSPKTINNGDRICQAELVKKLYHGLTELKKPPVQKTEREGGFGSTGK</sequence>
<feature type="domain" description="dUTPase-like" evidence="5">
    <location>
        <begin position="201"/>
        <end position="308"/>
    </location>
</feature>
<dbReference type="InterPro" id="IPR029054">
    <property type="entry name" value="dUTPase-like"/>
</dbReference>
<dbReference type="GO" id="GO:0000287">
    <property type="term" value="F:magnesium ion binding"/>
    <property type="evidence" value="ECO:0007669"/>
    <property type="project" value="InterPro"/>
</dbReference>
<evidence type="ECO:0000256" key="4">
    <source>
        <dbReference type="ARBA" id="ARBA00023080"/>
    </source>
</evidence>
<dbReference type="PANTHER" id="PTHR11241">
    <property type="entry name" value="DEOXYURIDINE 5'-TRIPHOSPHATE NUCLEOTIDOHYDROLASE"/>
    <property type="match status" value="1"/>
</dbReference>